<feature type="signal peptide" evidence="1">
    <location>
        <begin position="1"/>
        <end position="25"/>
    </location>
</feature>
<reference evidence="3 4" key="1">
    <citation type="submission" date="2018-06" db="EMBL/GenBank/DDBJ databases">
        <authorList>
            <consortium name="Pathogen Informatics"/>
            <person name="Doyle S."/>
        </authorList>
    </citation>
    <scope>NUCLEOTIDE SEQUENCE [LARGE SCALE GENOMIC DNA]</scope>
    <source>
        <strain evidence="3 4">NCTC11842</strain>
    </source>
</reference>
<gene>
    <name evidence="2" type="ORF">I5Q09_24050</name>
    <name evidence="3" type="ORF">NCTC11842_00053</name>
</gene>
<dbReference type="Proteomes" id="UP000250443">
    <property type="component" value="Unassembled WGS sequence"/>
</dbReference>
<name>A0A2X2BYN6_PSELU</name>
<feature type="chain" id="PRO_5015976185" description="Secreted protein" evidence="1">
    <location>
        <begin position="26"/>
        <end position="274"/>
    </location>
</feature>
<protein>
    <recommendedName>
        <fullName evidence="6">Secreted protein</fullName>
    </recommendedName>
</protein>
<organism evidence="3 4">
    <name type="scientific">Pseudomonas luteola</name>
    <dbReference type="NCBI Taxonomy" id="47886"/>
    <lineage>
        <taxon>Bacteria</taxon>
        <taxon>Pseudomonadati</taxon>
        <taxon>Pseudomonadota</taxon>
        <taxon>Gammaproteobacteria</taxon>
        <taxon>Pseudomonadales</taxon>
        <taxon>Pseudomonadaceae</taxon>
        <taxon>Pseudomonas</taxon>
    </lineage>
</organism>
<evidence type="ECO:0000313" key="3">
    <source>
        <dbReference type="EMBL" id="SPY99908.1"/>
    </source>
</evidence>
<evidence type="ECO:0000313" key="4">
    <source>
        <dbReference type="Proteomes" id="UP000250443"/>
    </source>
</evidence>
<dbReference type="EMBL" id="UAUF01000002">
    <property type="protein sequence ID" value="SPY99908.1"/>
    <property type="molecule type" value="Genomic_DNA"/>
</dbReference>
<evidence type="ECO:0008006" key="6">
    <source>
        <dbReference type="Google" id="ProtNLM"/>
    </source>
</evidence>
<dbReference type="Proteomes" id="UP000638986">
    <property type="component" value="Unassembled WGS sequence"/>
</dbReference>
<dbReference type="RefSeq" id="WP_146765997.1">
    <property type="nucleotide sequence ID" value="NZ_JAAMQY010000022.1"/>
</dbReference>
<keyword evidence="1" id="KW-0732">Signal</keyword>
<dbReference type="AlphaFoldDB" id="A0A2X2BYN6"/>
<reference evidence="2 5" key="2">
    <citation type="submission" date="2020-11" db="EMBL/GenBank/DDBJ databases">
        <title>Enhanced detection system for hospital associated transmission using whole genome sequencing surveillance.</title>
        <authorList>
            <person name="Harrison L.H."/>
            <person name="Van Tyne D."/>
            <person name="Marsh J.W."/>
            <person name="Griffith M.P."/>
            <person name="Snyder D.J."/>
            <person name="Cooper V.S."/>
            <person name="Mustapha M."/>
        </authorList>
    </citation>
    <scope>NUCLEOTIDE SEQUENCE [LARGE SCALE GENOMIC DNA]</scope>
    <source>
        <strain evidence="2 5">PSB00013</strain>
    </source>
</reference>
<sequence>MYSIGHLLKAAPLTLAIAWVAPALALNPNSAEIGINSSIKSMNVTINRGGSGCAPGQQWDTTAGGCSGAQVVGSDSTTQVQTTNACPAGQAGTVNQQRSCTRNQYGWRLPGGTTATDHYDDWACSDWTTTSSSCVASTPVITGLTMTPGKPFYAPECGNFIDEWAPLLTWNTVGNDPSTIYTISVVQTVDYYTPGRSGVVHVLTSAPAISQRYLTGDGREHYSGEHEPTPFYLDGVATLKACVNENCASQSIKYSTPDYDPYYAYGSCTNGGGS</sequence>
<evidence type="ECO:0000313" key="5">
    <source>
        <dbReference type="Proteomes" id="UP000638986"/>
    </source>
</evidence>
<proteinExistence type="predicted"/>
<dbReference type="EMBL" id="JADTXM010000027">
    <property type="protein sequence ID" value="MBH3441755.1"/>
    <property type="molecule type" value="Genomic_DNA"/>
</dbReference>
<evidence type="ECO:0000313" key="2">
    <source>
        <dbReference type="EMBL" id="MBH3441755.1"/>
    </source>
</evidence>
<evidence type="ECO:0000256" key="1">
    <source>
        <dbReference type="SAM" id="SignalP"/>
    </source>
</evidence>
<accession>A0A2X2BYN6</accession>